<dbReference type="SUPFAM" id="SSF51445">
    <property type="entry name" value="(Trans)glycosidases"/>
    <property type="match status" value="1"/>
</dbReference>
<dbReference type="InterPro" id="IPR001547">
    <property type="entry name" value="Glyco_hydro_5"/>
</dbReference>
<evidence type="ECO:0000256" key="2">
    <source>
        <dbReference type="ARBA" id="ARBA00022801"/>
    </source>
</evidence>
<feature type="compositionally biased region" description="Acidic residues" evidence="4">
    <location>
        <begin position="702"/>
        <end position="770"/>
    </location>
</feature>
<feature type="region of interest" description="Disordered" evidence="4">
    <location>
        <begin position="561"/>
        <end position="596"/>
    </location>
</feature>
<feature type="domain" description="Glycoside hydrolase family 5" evidence="6">
    <location>
        <begin position="127"/>
        <end position="406"/>
    </location>
</feature>
<dbReference type="GO" id="GO:0009251">
    <property type="term" value="P:glucan catabolic process"/>
    <property type="evidence" value="ECO:0007669"/>
    <property type="project" value="TreeGrafter"/>
</dbReference>
<feature type="chain" id="PRO_5002522334" evidence="5">
    <location>
        <begin position="22"/>
        <end position="837"/>
    </location>
</feature>
<evidence type="ECO:0000256" key="5">
    <source>
        <dbReference type="SAM" id="SignalP"/>
    </source>
</evidence>
<dbReference type="PANTHER" id="PTHR31297">
    <property type="entry name" value="GLUCAN ENDO-1,6-BETA-GLUCOSIDASE B"/>
    <property type="match status" value="1"/>
</dbReference>
<feature type="compositionally biased region" description="Low complexity" evidence="4">
    <location>
        <begin position="780"/>
        <end position="795"/>
    </location>
</feature>
<dbReference type="GO" id="GO:0005576">
    <property type="term" value="C:extracellular region"/>
    <property type="evidence" value="ECO:0007669"/>
    <property type="project" value="TreeGrafter"/>
</dbReference>
<dbReference type="AlphaFoldDB" id="A0A0F7SK26"/>
<keyword evidence="2 7" id="KW-0378">Hydrolase</keyword>
<dbReference type="PANTHER" id="PTHR31297:SF43">
    <property type="entry name" value="GLUCAN 1,3-BETA-GLUCOSIDASE 3"/>
    <property type="match status" value="1"/>
</dbReference>
<evidence type="ECO:0000256" key="4">
    <source>
        <dbReference type="SAM" id="MobiDB-lite"/>
    </source>
</evidence>
<protein>
    <submittedName>
        <fullName evidence="7">Glycoside hydrolase</fullName>
    </submittedName>
</protein>
<keyword evidence="3" id="KW-0326">Glycosidase</keyword>
<comment type="similarity">
    <text evidence="1">Belongs to the glycosyl hydrolase 5 (cellulase A) family.</text>
</comment>
<proteinExistence type="inferred from homology"/>
<dbReference type="EMBL" id="LN483345">
    <property type="protein sequence ID" value="CDZ98740.1"/>
    <property type="molecule type" value="Genomic_DNA"/>
</dbReference>
<feature type="region of interest" description="Disordered" evidence="4">
    <location>
        <begin position="701"/>
        <end position="810"/>
    </location>
</feature>
<organism evidence="7">
    <name type="scientific">Phaffia rhodozyma</name>
    <name type="common">Yeast</name>
    <name type="synonym">Xanthophyllomyces dendrorhous</name>
    <dbReference type="NCBI Taxonomy" id="264483"/>
    <lineage>
        <taxon>Eukaryota</taxon>
        <taxon>Fungi</taxon>
        <taxon>Dikarya</taxon>
        <taxon>Basidiomycota</taxon>
        <taxon>Agaricomycotina</taxon>
        <taxon>Tremellomycetes</taxon>
        <taxon>Cystofilobasidiales</taxon>
        <taxon>Mrakiaceae</taxon>
        <taxon>Phaffia</taxon>
    </lineage>
</organism>
<evidence type="ECO:0000256" key="3">
    <source>
        <dbReference type="ARBA" id="ARBA00023295"/>
    </source>
</evidence>
<name>A0A0F7SK26_PHARH</name>
<dbReference type="InterPro" id="IPR050386">
    <property type="entry name" value="Glycosyl_hydrolase_5"/>
</dbReference>
<dbReference type="Gene3D" id="3.20.20.80">
    <property type="entry name" value="Glycosidases"/>
    <property type="match status" value="1"/>
</dbReference>
<dbReference type="GO" id="GO:0009986">
    <property type="term" value="C:cell surface"/>
    <property type="evidence" value="ECO:0007669"/>
    <property type="project" value="TreeGrafter"/>
</dbReference>
<dbReference type="InterPro" id="IPR017853">
    <property type="entry name" value="GH"/>
</dbReference>
<sequence>MSLSSSFSLSSVLSAMGLVASIMKPVPLIGDILSADGGLGIGYRTANCSAVDAYEKSVVSLEEFAPFDQAVSSVYRYRQQQSVNLGSWFAQEAWMNPSLFACASGNKSAELDVATGFDGNTMSAQYTLERHWDEWITEDDFAHLQKIGINTVRLPIGYWSLGPDYVKNTPFEKVSSVYANSWPRVVRSINWAAKYGLGVLVDMHGAPGSQNGQAHSGLADGVIGFFDSKDDQDSTICALTFLTEQLVNVTNVVGIQILNEPSNDGRLPDFYTRALDELRKISPAASSFPFYIHDAFDLPKFADFVAKRPDFVVVDHHQYFVFAPQDPNESTTDLTGKIKNTLSTSLNTASLSTRNNMIIGEWSAALSQASLAKETNPVGARQAYTTGQMATYANTSAGWAFWSYKTENCDTDQDWCFKNAVGKSLPSTFFSFPGSYSSQSIDGAKNSSVVDGNLMIDSLPAILSPVSSLVDAIKAIKIQPLASIITNLTLSFAHKVGQEPVQAPESRKRTLTKTAFGIFQILNGRDVQSKQALFRDSKLPPGKFRARALREEATTAAAILGKPNQGADGSDCVDDGSETLPLSKTSKSNSTISSSNSSTVMSFEEAAIAKGYSDGFQTAKFFAQTNGSRLGFATQYVCDSLWALGEGSISSDQHDRYEASFFQGLYEAEAQVEAAIADATAPTASGSARQNDIERTLQNWEMEQEDPSMEEVDNEVDEGDEKEEVQDEQVEDDETVHADDEEDEEYKDEENDEEEDDDDDGEDEDEDENLENSSQPLDESLFPSNSISNSTSSASEDQDTWDSGLLDSDSEEPLKSLWDEWAAKTSVDDRVIDDEDN</sequence>
<evidence type="ECO:0000256" key="1">
    <source>
        <dbReference type="ARBA" id="ARBA00005641"/>
    </source>
</evidence>
<dbReference type="GO" id="GO:0046557">
    <property type="term" value="F:glucan endo-1,6-beta-glucosidase activity"/>
    <property type="evidence" value="ECO:0007669"/>
    <property type="project" value="TreeGrafter"/>
</dbReference>
<feature type="compositionally biased region" description="Low complexity" evidence="4">
    <location>
        <begin position="583"/>
        <end position="596"/>
    </location>
</feature>
<evidence type="ECO:0000313" key="7">
    <source>
        <dbReference type="EMBL" id="CDZ98740.1"/>
    </source>
</evidence>
<accession>A0A0F7SK26</accession>
<reference evidence="7" key="1">
    <citation type="submission" date="2014-08" db="EMBL/GenBank/DDBJ databases">
        <authorList>
            <person name="Sharma Rahul"/>
            <person name="Thines Marco"/>
        </authorList>
    </citation>
    <scope>NUCLEOTIDE SEQUENCE</scope>
</reference>
<feature type="signal peptide" evidence="5">
    <location>
        <begin position="1"/>
        <end position="21"/>
    </location>
</feature>
<dbReference type="Pfam" id="PF00150">
    <property type="entry name" value="Cellulase"/>
    <property type="match status" value="1"/>
</dbReference>
<keyword evidence="5" id="KW-0732">Signal</keyword>
<evidence type="ECO:0000259" key="6">
    <source>
        <dbReference type="Pfam" id="PF00150"/>
    </source>
</evidence>